<dbReference type="EMBL" id="JBFOLK010000010">
    <property type="protein sequence ID" value="KAL2480951.1"/>
    <property type="molecule type" value="Genomic_DNA"/>
</dbReference>
<organism evidence="2 3">
    <name type="scientific">Abeliophyllum distichum</name>
    <dbReference type="NCBI Taxonomy" id="126358"/>
    <lineage>
        <taxon>Eukaryota</taxon>
        <taxon>Viridiplantae</taxon>
        <taxon>Streptophyta</taxon>
        <taxon>Embryophyta</taxon>
        <taxon>Tracheophyta</taxon>
        <taxon>Spermatophyta</taxon>
        <taxon>Magnoliopsida</taxon>
        <taxon>eudicotyledons</taxon>
        <taxon>Gunneridae</taxon>
        <taxon>Pentapetalae</taxon>
        <taxon>asterids</taxon>
        <taxon>lamiids</taxon>
        <taxon>Lamiales</taxon>
        <taxon>Oleaceae</taxon>
        <taxon>Forsythieae</taxon>
        <taxon>Abeliophyllum</taxon>
    </lineage>
</organism>
<accession>A0ABD1QXL6</accession>
<evidence type="ECO:0000313" key="3">
    <source>
        <dbReference type="Proteomes" id="UP001604336"/>
    </source>
</evidence>
<feature type="region of interest" description="Disordered" evidence="1">
    <location>
        <begin position="1"/>
        <end position="28"/>
    </location>
</feature>
<reference evidence="3" key="1">
    <citation type="submission" date="2024-07" db="EMBL/GenBank/DDBJ databases">
        <title>Two chromosome-level genome assemblies of Korean endemic species Abeliophyllum distichum and Forsythia ovata (Oleaceae).</title>
        <authorList>
            <person name="Jang H."/>
        </authorList>
    </citation>
    <scope>NUCLEOTIDE SEQUENCE [LARGE SCALE GENOMIC DNA]</scope>
</reference>
<evidence type="ECO:0000256" key="1">
    <source>
        <dbReference type="SAM" id="MobiDB-lite"/>
    </source>
</evidence>
<evidence type="ECO:0000313" key="2">
    <source>
        <dbReference type="EMBL" id="KAL2480951.1"/>
    </source>
</evidence>
<feature type="compositionally biased region" description="Acidic residues" evidence="1">
    <location>
        <begin position="93"/>
        <end position="104"/>
    </location>
</feature>
<gene>
    <name evidence="2" type="ORF">Adt_33917</name>
</gene>
<keyword evidence="3" id="KW-1185">Reference proteome</keyword>
<sequence>MPRMKMAVKRLRRERLPSPSSDEEAPPLEHRIDKCPIPVVSFCDEVVISPKPTNTINIRTLKRMKIIKKDGQWVAQSKGFDNESGPSTLLFEGGEEMDEDEEEPPPSQRPSSSTSDFTEDHFNLLNRQIDSLKSSMEGLHYTAEDLHHTMGTLQQSMDGMTLLLQALYSRLYTMIPPPPPPEF</sequence>
<proteinExistence type="predicted"/>
<comment type="caution">
    <text evidence="2">The sequence shown here is derived from an EMBL/GenBank/DDBJ whole genome shotgun (WGS) entry which is preliminary data.</text>
</comment>
<dbReference type="AlphaFoldDB" id="A0ABD1QXL6"/>
<dbReference type="Proteomes" id="UP001604336">
    <property type="component" value="Unassembled WGS sequence"/>
</dbReference>
<name>A0ABD1QXL6_9LAMI</name>
<feature type="region of interest" description="Disordered" evidence="1">
    <location>
        <begin position="77"/>
        <end position="118"/>
    </location>
</feature>
<protein>
    <submittedName>
        <fullName evidence="2">Berberine bridge enzyme-like 13</fullName>
    </submittedName>
</protein>
<feature type="compositionally biased region" description="Basic residues" evidence="1">
    <location>
        <begin position="1"/>
        <end position="13"/>
    </location>
</feature>